<gene>
    <name evidence="2" type="ORF">D0X99_13230</name>
</gene>
<dbReference type="Proteomes" id="UP000283522">
    <property type="component" value="Unassembled WGS sequence"/>
</dbReference>
<dbReference type="SUPFAM" id="SSF51735">
    <property type="entry name" value="NAD(P)-binding Rossmann-fold domains"/>
    <property type="match status" value="1"/>
</dbReference>
<evidence type="ECO:0000313" key="3">
    <source>
        <dbReference type="Proteomes" id="UP000283522"/>
    </source>
</evidence>
<dbReference type="RefSeq" id="WP_119478311.1">
    <property type="nucleotide sequence ID" value="NZ_QXML01000006.1"/>
</dbReference>
<evidence type="ECO:0000313" key="2">
    <source>
        <dbReference type="EMBL" id="RIW14513.1"/>
    </source>
</evidence>
<reference evidence="2 3" key="1">
    <citation type="submission" date="2018-09" db="EMBL/GenBank/DDBJ databases">
        <authorList>
            <person name="Wang X."/>
            <person name="Du Z."/>
        </authorList>
    </citation>
    <scope>NUCLEOTIDE SEQUENCE [LARGE SCALE GENOMIC DNA]</scope>
    <source>
        <strain evidence="2 3">N3</strain>
    </source>
</reference>
<organism evidence="2 3">
    <name type="scientific">Algoriphagus lacus</name>
    <dbReference type="NCBI Taxonomy" id="2056311"/>
    <lineage>
        <taxon>Bacteria</taxon>
        <taxon>Pseudomonadati</taxon>
        <taxon>Bacteroidota</taxon>
        <taxon>Cytophagia</taxon>
        <taxon>Cytophagales</taxon>
        <taxon>Cyclobacteriaceae</taxon>
        <taxon>Algoriphagus</taxon>
    </lineage>
</organism>
<accession>A0A418PQC6</accession>
<dbReference type="AlphaFoldDB" id="A0A418PQC6"/>
<protein>
    <submittedName>
        <fullName evidence="2">CoA-binding protein</fullName>
    </submittedName>
</protein>
<evidence type="ECO:0000259" key="1">
    <source>
        <dbReference type="Pfam" id="PF13380"/>
    </source>
</evidence>
<dbReference type="EMBL" id="QXML01000006">
    <property type="protein sequence ID" value="RIW14513.1"/>
    <property type="molecule type" value="Genomic_DNA"/>
</dbReference>
<keyword evidence="3" id="KW-1185">Reference proteome</keyword>
<dbReference type="Gene3D" id="3.40.50.720">
    <property type="entry name" value="NAD(P)-binding Rossmann-like Domain"/>
    <property type="match status" value="1"/>
</dbReference>
<dbReference type="InterPro" id="IPR003781">
    <property type="entry name" value="CoA-bd"/>
</dbReference>
<dbReference type="Pfam" id="PF13380">
    <property type="entry name" value="CoA_binding_2"/>
    <property type="match status" value="1"/>
</dbReference>
<name>A0A418PQC6_9BACT</name>
<sequence>MEVVKAEPKKTLIVGATDNPSRYAYMAASMFAERGMEFIPIGIKKGEVFGREIVDLRLKPDLKDIHTVTLYIGPANQEEWMDYLIGLRPKRIIFNPGTENPVFFKKALDAGIEVLPACNLVMLSTGQF</sequence>
<comment type="caution">
    <text evidence="2">The sequence shown here is derived from an EMBL/GenBank/DDBJ whole genome shotgun (WGS) entry which is preliminary data.</text>
</comment>
<dbReference type="InterPro" id="IPR036291">
    <property type="entry name" value="NAD(P)-bd_dom_sf"/>
</dbReference>
<dbReference type="OrthoDB" id="708726at2"/>
<proteinExistence type="predicted"/>
<feature type="domain" description="CoA-binding" evidence="1">
    <location>
        <begin position="9"/>
        <end position="123"/>
    </location>
</feature>